<dbReference type="InterPro" id="IPR017972">
    <property type="entry name" value="Cyt_P450_CS"/>
</dbReference>
<dbReference type="InterPro" id="IPR001128">
    <property type="entry name" value="Cyt_P450"/>
</dbReference>
<keyword evidence="7" id="KW-0472">Membrane</keyword>
<comment type="similarity">
    <text evidence="2 6">Belongs to the cytochrome P450 family.</text>
</comment>
<keyword evidence="7" id="KW-0812">Transmembrane</keyword>
<proteinExistence type="inferred from homology"/>
<protein>
    <submittedName>
        <fullName evidence="8">Cytokinin hydroxylase</fullName>
    </submittedName>
</protein>
<dbReference type="PRINTS" id="PR00385">
    <property type="entry name" value="P450"/>
</dbReference>
<organism evidence="8 9">
    <name type="scientific">Cercospora beticola</name>
    <name type="common">Sugarbeet leaf spot fungus</name>
    <dbReference type="NCBI Taxonomy" id="122368"/>
    <lineage>
        <taxon>Eukaryota</taxon>
        <taxon>Fungi</taxon>
        <taxon>Dikarya</taxon>
        <taxon>Ascomycota</taxon>
        <taxon>Pezizomycotina</taxon>
        <taxon>Dothideomycetes</taxon>
        <taxon>Dothideomycetidae</taxon>
        <taxon>Mycosphaerellales</taxon>
        <taxon>Mycosphaerellaceae</taxon>
        <taxon>Cercospora</taxon>
    </lineage>
</organism>
<reference evidence="8 9" key="1">
    <citation type="submission" date="2015-10" db="EMBL/GenBank/DDBJ databases">
        <title>The cercosporin biosynthetic gene cluster was horizontally transferred to several fungal lineages and shown to be expanded in Cercospora beticola based on microsynteny with recipient genomes.</title>
        <authorList>
            <person name="De Jonge R."/>
            <person name="Ebert M.K."/>
            <person name="Suttle J.C."/>
            <person name="Jurick Ii W.M."/>
            <person name="Secor G.A."/>
            <person name="Thomma B.P."/>
            <person name="Van De Peer Y."/>
            <person name="Bolton M.D."/>
        </authorList>
    </citation>
    <scope>NUCLEOTIDE SEQUENCE [LARGE SCALE GENOMIC DNA]</scope>
    <source>
        <strain evidence="8 9">09-40</strain>
    </source>
</reference>
<sequence length="528" mass="59380">MLDESIQQALTREETQIVFAAWKMFGTLHKTSILPSGWALAGSLAAIVLAWLFSRRLLSPLRHIPAVKVDWRTALYGWTYKEPEPAEILQWVKKLPENHDLVRYPGIGGAERVLILSPNALREVLIDKPYNDFQKPPLNRQRLAMFGNGLLVSDGEEHRAQKKKMLPAFAPRNIRALVPTMWSKAWKLADLLREDVQRNGADLELTPWTSRAALDIIGVAAWGKDFHALENPRTETVMRYHRMFRGSPKANRQAKLAYAAGLVVPMKTLAKFFPCEFFENIARGARAINEACRKAIADRHASESEGTDILSYAMSTGSFNDTELAGQMLNVLAAGHETSSLAVTWACYTLAKNPAVQERLRAELRSSLSSDNNAETEVTAELLESLPYLRAVVRECLRVIPTAPVTRREAKRDTHIAGFAIPNGTSIIGLHEHFNTRTEEWGADAKEFRPERWLDSERHATDNLFMTFNIGPRSCIGQGFAILEVSALLAAIVRRFDIRLTDPDMKIRLIYSITVKPVGLKFHLKPLE</sequence>
<gene>
    <name evidence="8" type="ORF">CB0940_05281</name>
</gene>
<evidence type="ECO:0000256" key="7">
    <source>
        <dbReference type="SAM" id="Phobius"/>
    </source>
</evidence>
<evidence type="ECO:0000256" key="6">
    <source>
        <dbReference type="RuleBase" id="RU000461"/>
    </source>
</evidence>
<feature type="transmembrane region" description="Helical" evidence="7">
    <location>
        <begin position="33"/>
        <end position="53"/>
    </location>
</feature>
<comment type="cofactor">
    <cofactor evidence="1 5">
        <name>heme</name>
        <dbReference type="ChEBI" id="CHEBI:30413"/>
    </cofactor>
</comment>
<keyword evidence="4 5" id="KW-0408">Iron</keyword>
<dbReference type="GO" id="GO:0016705">
    <property type="term" value="F:oxidoreductase activity, acting on paired donors, with incorporation or reduction of molecular oxygen"/>
    <property type="evidence" value="ECO:0007669"/>
    <property type="project" value="InterPro"/>
</dbReference>
<dbReference type="EMBL" id="LKMD01000105">
    <property type="protein sequence ID" value="PIA92881.1"/>
    <property type="molecule type" value="Genomic_DNA"/>
</dbReference>
<dbReference type="SUPFAM" id="SSF48264">
    <property type="entry name" value="Cytochrome P450"/>
    <property type="match status" value="1"/>
</dbReference>
<dbReference type="PANTHER" id="PTHR24305:SF166">
    <property type="entry name" value="CYTOCHROME P450 12A4, MITOCHONDRIAL-RELATED"/>
    <property type="match status" value="1"/>
</dbReference>
<dbReference type="PROSITE" id="PS00086">
    <property type="entry name" value="CYTOCHROME_P450"/>
    <property type="match status" value="1"/>
</dbReference>
<keyword evidence="3 5" id="KW-0479">Metal-binding</keyword>
<evidence type="ECO:0000256" key="5">
    <source>
        <dbReference type="PIRSR" id="PIRSR602401-1"/>
    </source>
</evidence>
<dbReference type="Pfam" id="PF00067">
    <property type="entry name" value="p450"/>
    <property type="match status" value="1"/>
</dbReference>
<dbReference type="AlphaFoldDB" id="A0A2G5HJY9"/>
<dbReference type="InterPro" id="IPR036396">
    <property type="entry name" value="Cyt_P450_sf"/>
</dbReference>
<evidence type="ECO:0000256" key="2">
    <source>
        <dbReference type="ARBA" id="ARBA00010617"/>
    </source>
</evidence>
<keyword evidence="7" id="KW-1133">Transmembrane helix</keyword>
<evidence type="ECO:0000313" key="8">
    <source>
        <dbReference type="EMBL" id="PIA92881.1"/>
    </source>
</evidence>
<evidence type="ECO:0000256" key="3">
    <source>
        <dbReference type="ARBA" id="ARBA00022723"/>
    </source>
</evidence>
<dbReference type="Proteomes" id="UP000230605">
    <property type="component" value="Chromosome 4"/>
</dbReference>
<dbReference type="GO" id="GO:0004497">
    <property type="term" value="F:monooxygenase activity"/>
    <property type="evidence" value="ECO:0007669"/>
    <property type="project" value="UniProtKB-KW"/>
</dbReference>
<dbReference type="PANTHER" id="PTHR24305">
    <property type="entry name" value="CYTOCHROME P450"/>
    <property type="match status" value="1"/>
</dbReference>
<dbReference type="InterPro" id="IPR002401">
    <property type="entry name" value="Cyt_P450_E_grp-I"/>
</dbReference>
<name>A0A2G5HJY9_CERBT</name>
<dbReference type="Gene3D" id="1.10.630.10">
    <property type="entry name" value="Cytochrome P450"/>
    <property type="match status" value="1"/>
</dbReference>
<keyword evidence="5 6" id="KW-0349">Heme</keyword>
<comment type="caution">
    <text evidence="8">The sequence shown here is derived from an EMBL/GenBank/DDBJ whole genome shotgun (WGS) entry which is preliminary data.</text>
</comment>
<accession>A0A2G5HJY9</accession>
<keyword evidence="6" id="KW-0560">Oxidoreductase</keyword>
<keyword evidence="6" id="KW-0503">Monooxygenase</keyword>
<evidence type="ECO:0000256" key="1">
    <source>
        <dbReference type="ARBA" id="ARBA00001971"/>
    </source>
</evidence>
<dbReference type="PRINTS" id="PR00463">
    <property type="entry name" value="EP450I"/>
</dbReference>
<dbReference type="OrthoDB" id="1470350at2759"/>
<dbReference type="GO" id="GO:0005506">
    <property type="term" value="F:iron ion binding"/>
    <property type="evidence" value="ECO:0007669"/>
    <property type="project" value="InterPro"/>
</dbReference>
<evidence type="ECO:0000256" key="4">
    <source>
        <dbReference type="ARBA" id="ARBA00023004"/>
    </source>
</evidence>
<dbReference type="GO" id="GO:0020037">
    <property type="term" value="F:heme binding"/>
    <property type="evidence" value="ECO:0007669"/>
    <property type="project" value="InterPro"/>
</dbReference>
<dbReference type="InterPro" id="IPR050121">
    <property type="entry name" value="Cytochrome_P450_monoxygenase"/>
</dbReference>
<evidence type="ECO:0000313" key="9">
    <source>
        <dbReference type="Proteomes" id="UP000230605"/>
    </source>
</evidence>
<feature type="binding site" description="axial binding residue" evidence="5">
    <location>
        <position position="475"/>
    </location>
    <ligand>
        <name>heme</name>
        <dbReference type="ChEBI" id="CHEBI:30413"/>
    </ligand>
    <ligandPart>
        <name>Fe</name>
        <dbReference type="ChEBI" id="CHEBI:18248"/>
    </ligandPart>
</feature>